<feature type="domain" description="Reverse transcriptase Ty1/copia-type" evidence="2">
    <location>
        <begin position="98"/>
        <end position="160"/>
    </location>
</feature>
<dbReference type="Proteomes" id="UP001231189">
    <property type="component" value="Unassembled WGS sequence"/>
</dbReference>
<accession>A0AAD8RGM5</accession>
<name>A0AAD8RGM5_LOLMU</name>
<evidence type="ECO:0000313" key="3">
    <source>
        <dbReference type="EMBL" id="KAK1618913.1"/>
    </source>
</evidence>
<gene>
    <name evidence="3" type="ORF">QYE76_024430</name>
</gene>
<dbReference type="InterPro" id="IPR013103">
    <property type="entry name" value="RVT_2"/>
</dbReference>
<evidence type="ECO:0000256" key="1">
    <source>
        <dbReference type="SAM" id="Phobius"/>
    </source>
</evidence>
<comment type="caution">
    <text evidence="3">The sequence shown here is derived from an EMBL/GenBank/DDBJ whole genome shotgun (WGS) entry which is preliminary data.</text>
</comment>
<keyword evidence="1" id="KW-1133">Transmembrane helix</keyword>
<dbReference type="AlphaFoldDB" id="A0AAD8RGM5"/>
<sequence length="261" mass="29022">MWRKRRGNHHSTGGLKKMTMLTLGDAILSMRAGTRKLSEGALLSKDTTKMTFPLLGLFVSVVLQFVTLLLAMAEEIAALEAPALGILFLPLPVFVPSRQEHGRDYDETFAPVAHMTTVRTLLAVASVRRWSVSQLDVQNAFLNGELSEEVYMQPPPGYSVPDGKARLRDQFLMTDLGPLRYFLGIEVSSTSMAFLSLEYIQNLLARAALGDERTVDTPMELNVKLRPTDGDPLPDPTRYRHLVGSLVYLAVTRPDISYPVF</sequence>
<reference evidence="3" key="1">
    <citation type="submission" date="2023-07" db="EMBL/GenBank/DDBJ databases">
        <title>A chromosome-level genome assembly of Lolium multiflorum.</title>
        <authorList>
            <person name="Chen Y."/>
            <person name="Copetti D."/>
            <person name="Kolliker R."/>
            <person name="Studer B."/>
        </authorList>
    </citation>
    <scope>NUCLEOTIDE SEQUENCE</scope>
    <source>
        <strain evidence="3">02402/16</strain>
        <tissue evidence="3">Leaf</tissue>
    </source>
</reference>
<dbReference type="EMBL" id="JAUUTY010000006">
    <property type="protein sequence ID" value="KAK1618913.1"/>
    <property type="molecule type" value="Genomic_DNA"/>
</dbReference>
<dbReference type="PANTHER" id="PTHR11439:SF461">
    <property type="entry name" value="OS10G0432200 PROTEIN"/>
    <property type="match status" value="1"/>
</dbReference>
<feature type="transmembrane region" description="Helical" evidence="1">
    <location>
        <begin position="52"/>
        <end position="70"/>
    </location>
</feature>
<dbReference type="PANTHER" id="PTHR11439">
    <property type="entry name" value="GAG-POL-RELATED RETROTRANSPOSON"/>
    <property type="match status" value="1"/>
</dbReference>
<protein>
    <recommendedName>
        <fullName evidence="2">Reverse transcriptase Ty1/copia-type domain-containing protein</fullName>
    </recommendedName>
</protein>
<dbReference type="Pfam" id="PF07727">
    <property type="entry name" value="RVT_2"/>
    <property type="match status" value="1"/>
</dbReference>
<organism evidence="3 4">
    <name type="scientific">Lolium multiflorum</name>
    <name type="common">Italian ryegrass</name>
    <name type="synonym">Lolium perenne subsp. multiflorum</name>
    <dbReference type="NCBI Taxonomy" id="4521"/>
    <lineage>
        <taxon>Eukaryota</taxon>
        <taxon>Viridiplantae</taxon>
        <taxon>Streptophyta</taxon>
        <taxon>Embryophyta</taxon>
        <taxon>Tracheophyta</taxon>
        <taxon>Spermatophyta</taxon>
        <taxon>Magnoliopsida</taxon>
        <taxon>Liliopsida</taxon>
        <taxon>Poales</taxon>
        <taxon>Poaceae</taxon>
        <taxon>BOP clade</taxon>
        <taxon>Pooideae</taxon>
        <taxon>Poodae</taxon>
        <taxon>Poeae</taxon>
        <taxon>Poeae Chloroplast Group 2 (Poeae type)</taxon>
        <taxon>Loliodinae</taxon>
        <taxon>Loliinae</taxon>
        <taxon>Lolium</taxon>
    </lineage>
</organism>
<keyword evidence="4" id="KW-1185">Reference proteome</keyword>
<keyword evidence="1" id="KW-0472">Membrane</keyword>
<evidence type="ECO:0000313" key="4">
    <source>
        <dbReference type="Proteomes" id="UP001231189"/>
    </source>
</evidence>
<proteinExistence type="predicted"/>
<keyword evidence="1" id="KW-0812">Transmembrane</keyword>
<evidence type="ECO:0000259" key="2">
    <source>
        <dbReference type="Pfam" id="PF07727"/>
    </source>
</evidence>